<protein>
    <submittedName>
        <fullName evidence="2">Uncharacterized protein</fullName>
    </submittedName>
</protein>
<feature type="non-terminal residue" evidence="2">
    <location>
        <position position="1"/>
    </location>
</feature>
<dbReference type="Proteomes" id="UP000257109">
    <property type="component" value="Unassembled WGS sequence"/>
</dbReference>
<keyword evidence="3" id="KW-1185">Reference proteome</keyword>
<comment type="caution">
    <text evidence="2">The sequence shown here is derived from an EMBL/GenBank/DDBJ whole genome shotgun (WGS) entry which is preliminary data.</text>
</comment>
<gene>
    <name evidence="2" type="ORF">CR513_46950</name>
</gene>
<feature type="compositionally biased region" description="Polar residues" evidence="1">
    <location>
        <begin position="42"/>
        <end position="56"/>
    </location>
</feature>
<dbReference type="AlphaFoldDB" id="A0A371F559"/>
<sequence>MELKIKRRNTSRKPYSSFSSWKGKGREKERSRRDKSPKKGNDISQGHITSQCSNRRTMVLRDIKEVESESSCEESSSTSEAVTLLL</sequence>
<feature type="compositionally biased region" description="Basic residues" evidence="1">
    <location>
        <begin position="1"/>
        <end position="11"/>
    </location>
</feature>
<reference evidence="2" key="1">
    <citation type="submission" date="2018-05" db="EMBL/GenBank/DDBJ databases">
        <title>Draft genome of Mucuna pruriens seed.</title>
        <authorList>
            <person name="Nnadi N.E."/>
            <person name="Vos R."/>
            <person name="Hasami M.H."/>
            <person name="Devisetty U.K."/>
            <person name="Aguiy J.C."/>
        </authorList>
    </citation>
    <scope>NUCLEOTIDE SEQUENCE [LARGE SCALE GENOMIC DNA]</scope>
    <source>
        <strain evidence="2">JCA_2017</strain>
    </source>
</reference>
<proteinExistence type="predicted"/>
<accession>A0A371F559</accession>
<organism evidence="2 3">
    <name type="scientific">Mucuna pruriens</name>
    <name type="common">Velvet bean</name>
    <name type="synonym">Dolichos pruriens</name>
    <dbReference type="NCBI Taxonomy" id="157652"/>
    <lineage>
        <taxon>Eukaryota</taxon>
        <taxon>Viridiplantae</taxon>
        <taxon>Streptophyta</taxon>
        <taxon>Embryophyta</taxon>
        <taxon>Tracheophyta</taxon>
        <taxon>Spermatophyta</taxon>
        <taxon>Magnoliopsida</taxon>
        <taxon>eudicotyledons</taxon>
        <taxon>Gunneridae</taxon>
        <taxon>Pentapetalae</taxon>
        <taxon>rosids</taxon>
        <taxon>fabids</taxon>
        <taxon>Fabales</taxon>
        <taxon>Fabaceae</taxon>
        <taxon>Papilionoideae</taxon>
        <taxon>50 kb inversion clade</taxon>
        <taxon>NPAAA clade</taxon>
        <taxon>indigoferoid/millettioid clade</taxon>
        <taxon>Phaseoleae</taxon>
        <taxon>Mucuna</taxon>
    </lineage>
</organism>
<dbReference type="EMBL" id="QJKJ01010521">
    <property type="protein sequence ID" value="RDX73456.1"/>
    <property type="molecule type" value="Genomic_DNA"/>
</dbReference>
<evidence type="ECO:0000313" key="3">
    <source>
        <dbReference type="Proteomes" id="UP000257109"/>
    </source>
</evidence>
<feature type="compositionally biased region" description="Basic and acidic residues" evidence="1">
    <location>
        <begin position="24"/>
        <end position="41"/>
    </location>
</feature>
<name>A0A371F559_MUCPR</name>
<evidence type="ECO:0000313" key="2">
    <source>
        <dbReference type="EMBL" id="RDX73456.1"/>
    </source>
</evidence>
<evidence type="ECO:0000256" key="1">
    <source>
        <dbReference type="SAM" id="MobiDB-lite"/>
    </source>
</evidence>
<feature type="region of interest" description="Disordered" evidence="1">
    <location>
        <begin position="1"/>
        <end position="86"/>
    </location>
</feature>